<comment type="caution">
    <text evidence="2">The sequence shown here is derived from an EMBL/GenBank/DDBJ whole genome shotgun (WGS) entry which is preliminary data.</text>
</comment>
<keyword evidence="1" id="KW-0812">Transmembrane</keyword>
<accession>A0A2V2X8V5</accession>
<evidence type="ECO:0000256" key="1">
    <source>
        <dbReference type="SAM" id="Phobius"/>
    </source>
</evidence>
<gene>
    <name evidence="2" type="ORF">C3747_23g361</name>
</gene>
<dbReference type="VEuPathDB" id="TriTrypDB:Tc_MARK_8675"/>
<name>A0A2V2X8V5_TRYCR</name>
<dbReference type="EMBL" id="PRFC01000023">
    <property type="protein sequence ID" value="PWV16359.1"/>
    <property type="molecule type" value="Genomic_DNA"/>
</dbReference>
<proteinExistence type="predicted"/>
<dbReference type="Proteomes" id="UP000246078">
    <property type="component" value="Unassembled WGS sequence"/>
</dbReference>
<protein>
    <submittedName>
        <fullName evidence="2">Putative retrotransposon hot spot protein (RHS)</fullName>
    </submittedName>
</protein>
<dbReference type="VEuPathDB" id="TriTrypDB:C4B63_26g138"/>
<sequence length="156" mass="17969">MEYHTNTNIKHRLLCIPAVGAFLLVDGFFFVESNPRTLVGLRMATTAGGCHTTASTVRQFTVCPAAYFNGWEELSRDMSWEIIYVQHADSTPMNDWRRCGPVNANDLDRAEKKIVAFWKEIVRQYQVSVSSRDIRKKALRSVEEKQKKENRLVTEK</sequence>
<evidence type="ECO:0000313" key="2">
    <source>
        <dbReference type="EMBL" id="PWV16359.1"/>
    </source>
</evidence>
<dbReference type="NCBIfam" id="TIGR01631">
    <property type="entry name" value="Trypano_RHS"/>
    <property type="match status" value="1"/>
</dbReference>
<keyword evidence="1" id="KW-0472">Membrane</keyword>
<dbReference type="VEuPathDB" id="TriTrypDB:TcG_09763"/>
<dbReference type="VEuPathDB" id="TriTrypDB:TcCLB.511773.110"/>
<dbReference type="VEuPathDB" id="TriTrypDB:TCDM_11728"/>
<dbReference type="VEuPathDB" id="TriTrypDB:ECC02_008668"/>
<dbReference type="VEuPathDB" id="TriTrypDB:TcCLB.508607.10"/>
<dbReference type="VEuPathDB" id="TriTrypDB:C3747_23g361"/>
<dbReference type="VEuPathDB" id="TriTrypDB:TCSYLVIO_002184"/>
<reference evidence="2 3" key="1">
    <citation type="journal article" date="2018" name="Microb. Genom.">
        <title>Expanding an expanded genome: long-read sequencing of Trypanosoma cruzi.</title>
        <authorList>
            <person name="Berna L."/>
            <person name="Rodriguez M."/>
            <person name="Chiribao M.L."/>
            <person name="Parodi-Talice A."/>
            <person name="Pita S."/>
            <person name="Rijo G."/>
            <person name="Alvarez-Valin F."/>
            <person name="Robello C."/>
        </authorList>
    </citation>
    <scope>NUCLEOTIDE SEQUENCE [LARGE SCALE GENOMIC DNA]</scope>
    <source>
        <strain evidence="2 3">TCC</strain>
    </source>
</reference>
<keyword evidence="1" id="KW-1133">Transmembrane helix</keyword>
<evidence type="ECO:0000313" key="3">
    <source>
        <dbReference type="Proteomes" id="UP000246078"/>
    </source>
</evidence>
<organism evidence="2 3">
    <name type="scientific">Trypanosoma cruzi</name>
    <dbReference type="NCBI Taxonomy" id="5693"/>
    <lineage>
        <taxon>Eukaryota</taxon>
        <taxon>Discoba</taxon>
        <taxon>Euglenozoa</taxon>
        <taxon>Kinetoplastea</taxon>
        <taxon>Metakinetoplastina</taxon>
        <taxon>Trypanosomatida</taxon>
        <taxon>Trypanosomatidae</taxon>
        <taxon>Trypanosoma</taxon>
        <taxon>Schizotrypanum</taxon>
    </lineage>
</organism>
<dbReference type="VEuPathDB" id="TriTrypDB:TcCL_NonESM08637"/>
<dbReference type="InterPro" id="IPR006518">
    <property type="entry name" value="Trypano_RHS"/>
</dbReference>
<feature type="transmembrane region" description="Helical" evidence="1">
    <location>
        <begin position="12"/>
        <end position="31"/>
    </location>
</feature>
<dbReference type="AlphaFoldDB" id="A0A2V2X8V5"/>